<dbReference type="GO" id="GO:0016020">
    <property type="term" value="C:membrane"/>
    <property type="evidence" value="ECO:0007669"/>
    <property type="project" value="TreeGrafter"/>
</dbReference>
<dbReference type="SUPFAM" id="SSF53706">
    <property type="entry name" value="Formate dehydrogenase/DMSO reductase, domains 1-3"/>
    <property type="match status" value="1"/>
</dbReference>
<keyword evidence="1" id="KW-0004">4Fe-4S</keyword>
<dbReference type="Pfam" id="PF01568">
    <property type="entry name" value="Molydop_binding"/>
    <property type="match status" value="1"/>
</dbReference>
<sequence>MTLSTPVPTTVPAAVAHRICPFCEACCGLELDLEENKVVRIRGDANDVFSRGFLCPKAIGLKDLHDDPDRLRTPLIKRNGVFEPASWDEAYAEIERRLPPVIAAGGANAVATVLGNPVSHKMSLMLYFPRLARALGTRNMFSASSVDQVPKMLSVGLMFGSWLSVPVPDIERCDFLLVLGANPMVSNGSLWTVPDFRGKAKALRARGGQLVVVDPRRTETADVADAHHFIRPGADVFFLLGIAHALFDENLVRLGRLADHTVGLEQLEAAVREYAPELVAARCGIDAATMRQLARSLANTPRAAIYGRIGTCTQQFGTLCSWLIDAINVLTGHLDEEGGAMFPKAAAFSANTRGAPGIGRGVTTGRYRSRVSGAAEVSGELPVTCLAEEIDTPGPGQVRALIAIAANPVLSAPNGARLAKALDQLDFMVSLDIYLNETSRHADVILPGASPLEDAHYDVTFTQFSHRNHARFSAPVLARAGEQPDEWQSMMRIAAIAKGLGARADIAALDDEQMQEDLARAAGPAAPALMAALAGQSGAERMLDLALRSGPYGDQFGKHPDGLTLARLKAAPSGIDLGPMGRRIPEALRTPSGKIELAPQVLLDDLARAAADLRTPAPDLVIVGRRQLRSNNSWMHNLPVLAKGAYRCTALVHPADAERLGLLDGAMAQIRNGERAIEVQVELSAQMMQGVVSLPHGWGHNLEGTQMRVAAERPGVNLNALLDENLRDPLSGNAVLSGIAIEMRPLTAGA</sequence>
<keyword evidence="4" id="KW-0408">Iron</keyword>
<dbReference type="InterPro" id="IPR006657">
    <property type="entry name" value="MoPterin_dinucl-bd_dom"/>
</dbReference>
<dbReference type="RefSeq" id="WP_126075553.1">
    <property type="nucleotide sequence ID" value="NZ_CP051166.1"/>
</dbReference>
<dbReference type="GO" id="GO:0043546">
    <property type="term" value="F:molybdopterin cofactor binding"/>
    <property type="evidence" value="ECO:0007669"/>
    <property type="project" value="InterPro"/>
</dbReference>
<dbReference type="GO" id="GO:0016491">
    <property type="term" value="F:oxidoreductase activity"/>
    <property type="evidence" value="ECO:0007669"/>
    <property type="project" value="UniProtKB-KW"/>
</dbReference>
<organism evidence="7 8">
    <name type="scientific">Massilia atriviolacea</name>
    <dbReference type="NCBI Taxonomy" id="2495579"/>
    <lineage>
        <taxon>Bacteria</taxon>
        <taxon>Pseudomonadati</taxon>
        <taxon>Pseudomonadota</taxon>
        <taxon>Betaproteobacteria</taxon>
        <taxon>Burkholderiales</taxon>
        <taxon>Oxalobacteraceae</taxon>
        <taxon>Telluria group</taxon>
        <taxon>Massilia</taxon>
    </lineage>
</organism>
<evidence type="ECO:0000256" key="1">
    <source>
        <dbReference type="ARBA" id="ARBA00022485"/>
    </source>
</evidence>
<evidence type="ECO:0000313" key="8">
    <source>
        <dbReference type="Proteomes" id="UP000278085"/>
    </source>
</evidence>
<dbReference type="GO" id="GO:0051539">
    <property type="term" value="F:4 iron, 4 sulfur cluster binding"/>
    <property type="evidence" value="ECO:0007669"/>
    <property type="project" value="UniProtKB-KW"/>
</dbReference>
<dbReference type="OrthoDB" id="9815647at2"/>
<keyword evidence="5" id="KW-0411">Iron-sulfur</keyword>
<gene>
    <name evidence="7" type="ORF">EJB06_18890</name>
</gene>
<dbReference type="AlphaFoldDB" id="A0A430HJP6"/>
<dbReference type="PANTHER" id="PTHR43105">
    <property type="entry name" value="RESPIRATORY NITRATE REDUCTASE"/>
    <property type="match status" value="1"/>
</dbReference>
<dbReference type="Gene3D" id="3.40.50.740">
    <property type="match status" value="1"/>
</dbReference>
<evidence type="ECO:0000256" key="2">
    <source>
        <dbReference type="ARBA" id="ARBA00022723"/>
    </source>
</evidence>
<comment type="caution">
    <text evidence="7">The sequence shown here is derived from an EMBL/GenBank/DDBJ whole genome shotgun (WGS) entry which is preliminary data.</text>
</comment>
<feature type="domain" description="4Fe-4S Mo/W bis-MGD-type" evidence="6">
    <location>
        <begin position="13"/>
        <end position="69"/>
    </location>
</feature>
<dbReference type="Pfam" id="PF00384">
    <property type="entry name" value="Molybdopterin"/>
    <property type="match status" value="1"/>
</dbReference>
<evidence type="ECO:0000259" key="6">
    <source>
        <dbReference type="PROSITE" id="PS51669"/>
    </source>
</evidence>
<proteinExistence type="predicted"/>
<evidence type="ECO:0000313" key="7">
    <source>
        <dbReference type="EMBL" id="RSZ57745.1"/>
    </source>
</evidence>
<dbReference type="InterPro" id="IPR006963">
    <property type="entry name" value="Mopterin_OxRdtase_4Fe-4S_dom"/>
</dbReference>
<dbReference type="Pfam" id="PF04879">
    <property type="entry name" value="Molybdop_Fe4S4"/>
    <property type="match status" value="1"/>
</dbReference>
<dbReference type="Proteomes" id="UP000278085">
    <property type="component" value="Unassembled WGS sequence"/>
</dbReference>
<protein>
    <submittedName>
        <fullName evidence="7">Molybdopterin oxidoreductase family protein</fullName>
    </submittedName>
</protein>
<dbReference type="EMBL" id="RXLQ01000009">
    <property type="protein sequence ID" value="RSZ57745.1"/>
    <property type="molecule type" value="Genomic_DNA"/>
</dbReference>
<evidence type="ECO:0000256" key="4">
    <source>
        <dbReference type="ARBA" id="ARBA00023004"/>
    </source>
</evidence>
<dbReference type="SUPFAM" id="SSF50692">
    <property type="entry name" value="ADC-like"/>
    <property type="match status" value="1"/>
</dbReference>
<keyword evidence="3" id="KW-0560">Oxidoreductase</keyword>
<evidence type="ECO:0000256" key="3">
    <source>
        <dbReference type="ARBA" id="ARBA00023002"/>
    </source>
</evidence>
<dbReference type="Gene3D" id="3.40.228.10">
    <property type="entry name" value="Dimethylsulfoxide Reductase, domain 2"/>
    <property type="match status" value="1"/>
</dbReference>
<keyword evidence="2" id="KW-0479">Metal-binding</keyword>
<dbReference type="PANTHER" id="PTHR43105:SF9">
    <property type="entry name" value="NADPH-FE(3+) OXIDOREDUCTASE SUBUNIT ALPHA"/>
    <property type="match status" value="1"/>
</dbReference>
<dbReference type="PROSITE" id="PS51669">
    <property type="entry name" value="4FE4S_MOW_BIS_MGD"/>
    <property type="match status" value="1"/>
</dbReference>
<dbReference type="Gene3D" id="2.40.40.20">
    <property type="match status" value="1"/>
</dbReference>
<accession>A0A430HJP6</accession>
<dbReference type="Gene3D" id="2.20.25.90">
    <property type="entry name" value="ADC-like domains"/>
    <property type="match status" value="1"/>
</dbReference>
<dbReference type="GO" id="GO:0045333">
    <property type="term" value="P:cellular respiration"/>
    <property type="evidence" value="ECO:0007669"/>
    <property type="project" value="UniProtKB-ARBA"/>
</dbReference>
<dbReference type="SMART" id="SM00926">
    <property type="entry name" value="Molybdop_Fe4S4"/>
    <property type="match status" value="1"/>
</dbReference>
<dbReference type="GO" id="GO:0046872">
    <property type="term" value="F:metal ion binding"/>
    <property type="evidence" value="ECO:0007669"/>
    <property type="project" value="UniProtKB-KW"/>
</dbReference>
<dbReference type="InterPro" id="IPR009010">
    <property type="entry name" value="Asp_de-COase-like_dom_sf"/>
</dbReference>
<keyword evidence="8" id="KW-1185">Reference proteome</keyword>
<reference evidence="7 8" key="1">
    <citation type="submission" date="2018-12" db="EMBL/GenBank/DDBJ databases">
        <authorList>
            <person name="Yang E."/>
        </authorList>
    </citation>
    <scope>NUCLEOTIDE SEQUENCE [LARGE SCALE GENOMIC DNA]</scope>
    <source>
        <strain evidence="7 8">SOD</strain>
    </source>
</reference>
<dbReference type="InterPro" id="IPR050123">
    <property type="entry name" value="Prok_molybdopt-oxidoreductase"/>
</dbReference>
<name>A0A430HJP6_9BURK</name>
<dbReference type="InterPro" id="IPR006656">
    <property type="entry name" value="Mopterin_OxRdtase"/>
</dbReference>
<dbReference type="GO" id="GO:1990204">
    <property type="term" value="C:oxidoreductase complex"/>
    <property type="evidence" value="ECO:0007669"/>
    <property type="project" value="UniProtKB-ARBA"/>
</dbReference>
<evidence type="ECO:0000256" key="5">
    <source>
        <dbReference type="ARBA" id="ARBA00023014"/>
    </source>
</evidence>